<reference evidence="9" key="1">
    <citation type="journal article" date="2020" name="Stud. Mycol.">
        <title>101 Dothideomycetes genomes: a test case for predicting lifestyles and emergence of pathogens.</title>
        <authorList>
            <person name="Haridas S."/>
            <person name="Albert R."/>
            <person name="Binder M."/>
            <person name="Bloem J."/>
            <person name="Labutti K."/>
            <person name="Salamov A."/>
            <person name="Andreopoulos B."/>
            <person name="Baker S."/>
            <person name="Barry K."/>
            <person name="Bills G."/>
            <person name="Bluhm B."/>
            <person name="Cannon C."/>
            <person name="Castanera R."/>
            <person name="Culley D."/>
            <person name="Daum C."/>
            <person name="Ezra D."/>
            <person name="Gonzalez J."/>
            <person name="Henrissat B."/>
            <person name="Kuo A."/>
            <person name="Liang C."/>
            <person name="Lipzen A."/>
            <person name="Lutzoni F."/>
            <person name="Magnuson J."/>
            <person name="Mondo S."/>
            <person name="Nolan M."/>
            <person name="Ohm R."/>
            <person name="Pangilinan J."/>
            <person name="Park H.-J."/>
            <person name="Ramirez L."/>
            <person name="Alfaro M."/>
            <person name="Sun H."/>
            <person name="Tritt A."/>
            <person name="Yoshinaga Y."/>
            <person name="Zwiers L.-H."/>
            <person name="Turgeon B."/>
            <person name="Goodwin S."/>
            <person name="Spatafora J."/>
            <person name="Crous P."/>
            <person name="Grigoriev I."/>
        </authorList>
    </citation>
    <scope>NUCLEOTIDE SEQUENCE</scope>
    <source>
        <strain evidence="9">CBS 113979</strain>
    </source>
</reference>
<dbReference type="Gene3D" id="3.30.540.10">
    <property type="entry name" value="Fructose-1,6-Bisphosphatase, subunit A, domain 1"/>
    <property type="match status" value="1"/>
</dbReference>
<evidence type="ECO:0000256" key="6">
    <source>
        <dbReference type="ARBA" id="ARBA00022842"/>
    </source>
</evidence>
<feature type="binding site" evidence="7">
    <location>
        <position position="91"/>
    </location>
    <ligand>
        <name>Mg(2+)</name>
        <dbReference type="ChEBI" id="CHEBI:18420"/>
        <label>1</label>
        <note>catalytic</note>
    </ligand>
</feature>
<dbReference type="GO" id="GO:0007165">
    <property type="term" value="P:signal transduction"/>
    <property type="evidence" value="ECO:0007669"/>
    <property type="project" value="TreeGrafter"/>
</dbReference>
<feature type="binding site" evidence="7">
    <location>
        <position position="89"/>
    </location>
    <ligand>
        <name>Mg(2+)</name>
        <dbReference type="ChEBI" id="CHEBI:18420"/>
        <label>1</label>
        <note>catalytic</note>
    </ligand>
</feature>
<evidence type="ECO:0000256" key="2">
    <source>
        <dbReference type="ARBA" id="ARBA00001946"/>
    </source>
</evidence>
<keyword evidence="4 7" id="KW-0479">Metal-binding</keyword>
<dbReference type="GO" id="GO:0046872">
    <property type="term" value="F:metal ion binding"/>
    <property type="evidence" value="ECO:0007669"/>
    <property type="project" value="UniProtKB-KW"/>
</dbReference>
<dbReference type="GO" id="GO:0006021">
    <property type="term" value="P:inositol biosynthetic process"/>
    <property type="evidence" value="ECO:0007669"/>
    <property type="project" value="UniProtKB-UniPathway"/>
</dbReference>
<dbReference type="OrthoDB" id="10254945at2759"/>
<evidence type="ECO:0000256" key="5">
    <source>
        <dbReference type="ARBA" id="ARBA00022801"/>
    </source>
</evidence>
<comment type="pathway">
    <text evidence="8">Polyol metabolism; myo-inositol biosynthesis; myo-inositol from D-glucose 6-phosphate: step 2/2.</text>
</comment>
<dbReference type="InterPro" id="IPR020550">
    <property type="entry name" value="Inositol_monophosphatase_CS"/>
</dbReference>
<feature type="binding site" evidence="7">
    <location>
        <position position="71"/>
    </location>
    <ligand>
        <name>Mg(2+)</name>
        <dbReference type="ChEBI" id="CHEBI:18420"/>
        <label>1</label>
        <note>catalytic</note>
    </ligand>
</feature>
<comment type="cofactor">
    <cofactor evidence="2 7 8">
        <name>Mg(2+)</name>
        <dbReference type="ChEBI" id="CHEBI:18420"/>
    </cofactor>
</comment>
<dbReference type="EC" id="3.1.3.25" evidence="8"/>
<evidence type="ECO:0000256" key="8">
    <source>
        <dbReference type="RuleBase" id="RU364068"/>
    </source>
</evidence>
<dbReference type="AlphaFoldDB" id="A0A6G1H2R2"/>
<dbReference type="GO" id="GO:0046854">
    <property type="term" value="P:phosphatidylinositol phosphate biosynthetic process"/>
    <property type="evidence" value="ECO:0007669"/>
    <property type="project" value="InterPro"/>
</dbReference>
<protein>
    <recommendedName>
        <fullName evidence="8">Inositol-1-monophosphatase</fullName>
        <ecNumber evidence="8">3.1.3.25</ecNumber>
    </recommendedName>
</protein>
<dbReference type="FunFam" id="3.40.190.80:FF:000012">
    <property type="entry name" value="Inositol-1-monophosphatase"/>
    <property type="match status" value="1"/>
</dbReference>
<evidence type="ECO:0000256" key="7">
    <source>
        <dbReference type="PIRSR" id="PIRSR600760-2"/>
    </source>
</evidence>
<evidence type="ECO:0000313" key="10">
    <source>
        <dbReference type="Proteomes" id="UP000800041"/>
    </source>
</evidence>
<keyword evidence="10" id="KW-1185">Reference proteome</keyword>
<dbReference type="PROSITE" id="PS00629">
    <property type="entry name" value="IMP_1"/>
    <property type="match status" value="1"/>
</dbReference>
<dbReference type="PROSITE" id="PS00630">
    <property type="entry name" value="IMP_2"/>
    <property type="match status" value="1"/>
</dbReference>
<dbReference type="CDD" id="cd01639">
    <property type="entry name" value="IMPase"/>
    <property type="match status" value="1"/>
</dbReference>
<dbReference type="FunFam" id="3.30.540.10:FF:000004">
    <property type="entry name" value="Inositol-1-monophosphatase"/>
    <property type="match status" value="1"/>
</dbReference>
<feature type="binding site" evidence="7">
    <location>
        <position position="92"/>
    </location>
    <ligand>
        <name>Mg(2+)</name>
        <dbReference type="ChEBI" id="CHEBI:18420"/>
        <label>1</label>
        <note>catalytic</note>
    </ligand>
</feature>
<keyword evidence="6 7" id="KW-0460">Magnesium</keyword>
<dbReference type="UniPathway" id="UPA00823">
    <property type="reaction ID" value="UER00788"/>
</dbReference>
<proteinExistence type="inferred from homology"/>
<feature type="binding site" evidence="7">
    <location>
        <position position="230"/>
    </location>
    <ligand>
        <name>Mg(2+)</name>
        <dbReference type="ChEBI" id="CHEBI:18420"/>
        <label>1</label>
        <note>catalytic</note>
    </ligand>
</feature>
<dbReference type="GO" id="GO:0008934">
    <property type="term" value="F:inositol monophosphate 1-phosphatase activity"/>
    <property type="evidence" value="ECO:0007669"/>
    <property type="project" value="InterPro"/>
</dbReference>
<accession>A0A6G1H2R2</accession>
<keyword evidence="5 8" id="KW-0378">Hydrolase</keyword>
<comment type="catalytic activity">
    <reaction evidence="1 8">
        <text>a myo-inositol phosphate + H2O = myo-inositol + phosphate</text>
        <dbReference type="Rhea" id="RHEA:24056"/>
        <dbReference type="ChEBI" id="CHEBI:15377"/>
        <dbReference type="ChEBI" id="CHEBI:17268"/>
        <dbReference type="ChEBI" id="CHEBI:43474"/>
        <dbReference type="ChEBI" id="CHEBI:84139"/>
        <dbReference type="EC" id="3.1.3.25"/>
    </reaction>
</comment>
<dbReference type="InterPro" id="IPR033942">
    <property type="entry name" value="IMPase"/>
</dbReference>
<evidence type="ECO:0000256" key="4">
    <source>
        <dbReference type="ARBA" id="ARBA00022723"/>
    </source>
</evidence>
<dbReference type="SUPFAM" id="SSF56655">
    <property type="entry name" value="Carbohydrate phosphatase"/>
    <property type="match status" value="1"/>
</dbReference>
<dbReference type="Pfam" id="PF00459">
    <property type="entry name" value="Inositol_P"/>
    <property type="match status" value="1"/>
</dbReference>
<dbReference type="EMBL" id="ML977153">
    <property type="protein sequence ID" value="KAF1987347.1"/>
    <property type="molecule type" value="Genomic_DNA"/>
</dbReference>
<dbReference type="PANTHER" id="PTHR20854">
    <property type="entry name" value="INOSITOL MONOPHOSPHATASE"/>
    <property type="match status" value="1"/>
</dbReference>
<dbReference type="Proteomes" id="UP000800041">
    <property type="component" value="Unassembled WGS sequence"/>
</dbReference>
<dbReference type="PRINTS" id="PR00377">
    <property type="entry name" value="IMPHPHTASES"/>
</dbReference>
<dbReference type="InterPro" id="IPR000760">
    <property type="entry name" value="Inositol_monophosphatase-like"/>
</dbReference>
<evidence type="ECO:0000256" key="3">
    <source>
        <dbReference type="ARBA" id="ARBA00009759"/>
    </source>
</evidence>
<dbReference type="Gene3D" id="3.40.190.80">
    <property type="match status" value="1"/>
</dbReference>
<gene>
    <name evidence="9" type="ORF">K402DRAFT_393058</name>
</gene>
<dbReference type="InterPro" id="IPR020583">
    <property type="entry name" value="Inositol_monoP_metal-BS"/>
</dbReference>
<comment type="similarity">
    <text evidence="3 8">Belongs to the inositol monophosphatase superfamily.</text>
</comment>
<dbReference type="PANTHER" id="PTHR20854:SF4">
    <property type="entry name" value="INOSITOL-1-MONOPHOSPHATASE-RELATED"/>
    <property type="match status" value="1"/>
</dbReference>
<sequence>MSDINLQEIHDFLVEIAKKAGEMITAAHPTIGATGNKKNSVDLVTETDQAVEKLISTELQSKYPSFSFMGEETYKPGDTLTDAPTFIVDPIDGTTNFVHSNPYVSSSLGVAINKKPVIGVIYNPFTQILYSAIKGKGAYMNLTEKLPFRQPESLADGLSKAQVAVEWGSDRSGNDLAVKSQTFLKLTSSKEEGGAMVHSLRSYGGAALNLCGVAAGHLDAYWEAGCWAWDVCAGWVVLSEAGGIMVDANPGNWDPRIEERRYLAVRGGEGQKEFVEEFWGYVQGKFEVGV</sequence>
<organism evidence="9 10">
    <name type="scientific">Aulographum hederae CBS 113979</name>
    <dbReference type="NCBI Taxonomy" id="1176131"/>
    <lineage>
        <taxon>Eukaryota</taxon>
        <taxon>Fungi</taxon>
        <taxon>Dikarya</taxon>
        <taxon>Ascomycota</taxon>
        <taxon>Pezizomycotina</taxon>
        <taxon>Dothideomycetes</taxon>
        <taxon>Pleosporomycetidae</taxon>
        <taxon>Aulographales</taxon>
        <taxon>Aulographaceae</taxon>
    </lineage>
</organism>
<name>A0A6G1H2R2_9PEZI</name>
<evidence type="ECO:0000256" key="1">
    <source>
        <dbReference type="ARBA" id="ARBA00001033"/>
    </source>
</evidence>
<evidence type="ECO:0000313" key="9">
    <source>
        <dbReference type="EMBL" id="KAF1987347.1"/>
    </source>
</evidence>